<dbReference type="Gene3D" id="3.30.70.330">
    <property type="match status" value="3"/>
</dbReference>
<dbReference type="PANTHER" id="PTHR23139">
    <property type="entry name" value="RNA-BINDING PROTEIN"/>
    <property type="match status" value="1"/>
</dbReference>
<feature type="domain" description="RRM" evidence="12">
    <location>
        <begin position="338"/>
        <end position="422"/>
    </location>
</feature>
<evidence type="ECO:0000313" key="14">
    <source>
        <dbReference type="Proteomes" id="UP000494163"/>
    </source>
</evidence>
<protein>
    <recommendedName>
        <fullName evidence="10">Splicing factor U2AF subunit</fullName>
    </recommendedName>
    <alternativeName>
        <fullName evidence="10">U2 snRNP auxiliary factor large subunit</fullName>
    </alternativeName>
</protein>
<dbReference type="FunFam" id="3.30.70.330:FF:000074">
    <property type="entry name" value="U2 snRNP auxiliary factor large subunit"/>
    <property type="match status" value="1"/>
</dbReference>
<dbReference type="AlphaFoldDB" id="A0A0M4EJB5"/>
<dbReference type="InterPro" id="IPR000504">
    <property type="entry name" value="RRM_dom"/>
</dbReference>
<feature type="region of interest" description="Disordered" evidence="11">
    <location>
        <begin position="1"/>
        <end position="56"/>
    </location>
</feature>
<feature type="compositionally biased region" description="Basic and acidic residues" evidence="11">
    <location>
        <begin position="1"/>
        <end position="12"/>
    </location>
</feature>
<evidence type="ECO:0000259" key="12">
    <source>
        <dbReference type="PROSITE" id="PS50102"/>
    </source>
</evidence>
<evidence type="ECO:0000256" key="10">
    <source>
        <dbReference type="RuleBase" id="RU364135"/>
    </source>
</evidence>
<proteinExistence type="inferred from homology"/>
<evidence type="ECO:0000256" key="5">
    <source>
        <dbReference type="ARBA" id="ARBA00023187"/>
    </source>
</evidence>
<dbReference type="EMBL" id="CP012524">
    <property type="protein sequence ID" value="ALC41330.1"/>
    <property type="molecule type" value="Genomic_DNA"/>
</dbReference>
<feature type="compositionally biased region" description="Basic residues" evidence="11">
    <location>
        <begin position="13"/>
        <end position="27"/>
    </location>
</feature>
<dbReference type="SMART" id="SM00360">
    <property type="entry name" value="RRM"/>
    <property type="match status" value="3"/>
</dbReference>
<comment type="subunit">
    <text evidence="8">Forms a heterodimer with the U2AF small subunit.</text>
</comment>
<evidence type="ECO:0000256" key="1">
    <source>
        <dbReference type="ARBA" id="ARBA00004123"/>
    </source>
</evidence>
<dbReference type="NCBIfam" id="TIGR01642">
    <property type="entry name" value="U2AF_lg"/>
    <property type="match status" value="1"/>
</dbReference>
<dbReference type="GO" id="GO:0005634">
    <property type="term" value="C:nucleus"/>
    <property type="evidence" value="ECO:0007669"/>
    <property type="project" value="UniProtKB-SubCell"/>
</dbReference>
<reference evidence="13 14" key="1">
    <citation type="submission" date="2015-08" db="EMBL/GenBank/DDBJ databases">
        <title>Ancestral chromatin configuration constrains chromatin evolution on differentiating sex chromosomes in Drosophila.</title>
        <authorList>
            <person name="Zhou Q."/>
            <person name="Bachtrog D."/>
        </authorList>
    </citation>
    <scope>NUCLEOTIDE SEQUENCE [LARGE SCALE GENOMIC DNA]</scope>
    <source>
        <tissue evidence="13">Whole larvae</tissue>
    </source>
</reference>
<dbReference type="GO" id="GO:0000398">
    <property type="term" value="P:mRNA splicing, via spliceosome"/>
    <property type="evidence" value="ECO:0007669"/>
    <property type="project" value="UniProtKB-ARBA"/>
</dbReference>
<keyword evidence="14" id="KW-1185">Reference proteome</keyword>
<dbReference type="InterPro" id="IPR035979">
    <property type="entry name" value="RBD_domain_sf"/>
</dbReference>
<evidence type="ECO:0000256" key="6">
    <source>
        <dbReference type="ARBA" id="ARBA00023242"/>
    </source>
</evidence>
<keyword evidence="5 10" id="KW-0508">mRNA splicing</keyword>
<dbReference type="FunFam" id="3.30.70.330:FF:000097">
    <property type="entry name" value="U2 snRNP auxiliary factor large subunit"/>
    <property type="match status" value="1"/>
</dbReference>
<feature type="domain" description="RRM" evidence="12">
    <location>
        <begin position="223"/>
        <end position="301"/>
    </location>
</feature>
<dbReference type="InterPro" id="IPR012677">
    <property type="entry name" value="Nucleotide-bd_a/b_plait_sf"/>
</dbReference>
<dbReference type="OrthoDB" id="10266058at2759"/>
<keyword evidence="6 10" id="KW-0539">Nucleus</keyword>
<evidence type="ECO:0000256" key="11">
    <source>
        <dbReference type="SAM" id="MobiDB-lite"/>
    </source>
</evidence>
<dbReference type="Proteomes" id="UP000494163">
    <property type="component" value="Chromosome 2R"/>
</dbReference>
<keyword evidence="3" id="KW-0677">Repeat</keyword>
<organism evidence="13 14">
    <name type="scientific">Drosophila busckii</name>
    <name type="common">Fruit fly</name>
    <dbReference type="NCBI Taxonomy" id="30019"/>
    <lineage>
        <taxon>Eukaryota</taxon>
        <taxon>Metazoa</taxon>
        <taxon>Ecdysozoa</taxon>
        <taxon>Arthropoda</taxon>
        <taxon>Hexapoda</taxon>
        <taxon>Insecta</taxon>
        <taxon>Pterygota</taxon>
        <taxon>Neoptera</taxon>
        <taxon>Endopterygota</taxon>
        <taxon>Diptera</taxon>
        <taxon>Brachycera</taxon>
        <taxon>Muscomorpha</taxon>
        <taxon>Ephydroidea</taxon>
        <taxon>Drosophilidae</taxon>
        <taxon>Drosophila</taxon>
    </lineage>
</organism>
<comment type="similarity">
    <text evidence="10">Belongs to the splicing factor SR family.</text>
</comment>
<dbReference type="CDD" id="cd12230">
    <property type="entry name" value="RRM1_U2AF65"/>
    <property type="match status" value="1"/>
</dbReference>
<evidence type="ECO:0000256" key="3">
    <source>
        <dbReference type="ARBA" id="ARBA00022737"/>
    </source>
</evidence>
<dbReference type="Pfam" id="PF00076">
    <property type="entry name" value="RRM_1"/>
    <property type="match status" value="2"/>
</dbReference>
<accession>A0A0M4EJB5</accession>
<evidence type="ECO:0000256" key="7">
    <source>
        <dbReference type="ARBA" id="ARBA00053913"/>
    </source>
</evidence>
<keyword evidence="2 10" id="KW-0507">mRNA processing</keyword>
<feature type="domain" description="RRM" evidence="12">
    <location>
        <begin position="101"/>
        <end position="184"/>
    </location>
</feature>
<dbReference type="SMART" id="SM00361">
    <property type="entry name" value="RRM_1"/>
    <property type="match status" value="1"/>
</dbReference>
<dbReference type="SUPFAM" id="SSF54928">
    <property type="entry name" value="RNA-binding domain, RBD"/>
    <property type="match status" value="2"/>
</dbReference>
<dbReference type="SMR" id="A0A0M4EJB5"/>
<dbReference type="GO" id="GO:0003723">
    <property type="term" value="F:RNA binding"/>
    <property type="evidence" value="ECO:0007669"/>
    <property type="project" value="UniProtKB-UniRule"/>
</dbReference>
<evidence type="ECO:0000256" key="2">
    <source>
        <dbReference type="ARBA" id="ARBA00022664"/>
    </source>
</evidence>
<dbReference type="CDD" id="cd12232">
    <property type="entry name" value="RRM3_U2AF65"/>
    <property type="match status" value="1"/>
</dbReference>
<name>A0A0M4EJB5_DROBS</name>
<evidence type="ECO:0000256" key="8">
    <source>
        <dbReference type="ARBA" id="ARBA00064859"/>
    </source>
</evidence>
<dbReference type="CDD" id="cd12231">
    <property type="entry name" value="RRM2_U2AF65"/>
    <property type="match status" value="1"/>
</dbReference>
<evidence type="ECO:0000313" key="13">
    <source>
        <dbReference type="EMBL" id="ALC41330.1"/>
    </source>
</evidence>
<keyword evidence="4 9" id="KW-0694">RNA-binding</keyword>
<dbReference type="PROSITE" id="PS50102">
    <property type="entry name" value="RRM"/>
    <property type="match status" value="3"/>
</dbReference>
<sequence length="431" mass="48499">MGRERKRYESVRNRQRSRSRSPHRPTRPTRSTPITFEFSKPKERKPRSHSSWDIAPPGYEHLSPAQYKLMQASGQIASRIIPDAPPTGESATIATVTRQARRLYVGNIPFSTTNVDMMEFFNEKLQLLFDASAQVGNAILSCQVNLDKNFAFLEFRSMDEATVAMSFDGILYRGQTLKIRRPHDYHPVSFGNNLEQPKARKFNVLESGAEPVVISPLVPDSPHKIYVGGLPICLEDEQVKELLVTFGQLRGFNLVKDTLTGLSKGYAFCEYADPSLTEQAIASLNGMQLGDRKLVVQRSLAGVRNVASTQLPVLQVPGLAAELNSTADDATEVLCLLNMVLAEELQDDEEYEDIRSDIKQECAKYGKVKSLKIPRQSDQKSQSGCGKIYVRFDSVDDCKRALNALSGRKFNGRIVMTSYYDLAKYKRREFR</sequence>
<dbReference type="InterPro" id="IPR006529">
    <property type="entry name" value="U2AF_lg"/>
</dbReference>
<evidence type="ECO:0000256" key="9">
    <source>
        <dbReference type="PROSITE-ProRule" id="PRU00176"/>
    </source>
</evidence>
<comment type="subcellular location">
    <subcellularLocation>
        <location evidence="1 10">Nucleus</location>
    </subcellularLocation>
</comment>
<gene>
    <name evidence="13" type="ORF">Dbus_chr2Rg909</name>
</gene>
<dbReference type="OMA" id="IVMTSFY"/>
<dbReference type="InterPro" id="IPR003954">
    <property type="entry name" value="RRM_euk-type"/>
</dbReference>
<comment type="function">
    <text evidence="7">Necessary for the splicing of pre-mRNA. Binds to the polypyrimidine tract of introns early during spliceosome assembly.</text>
</comment>
<evidence type="ECO:0000256" key="4">
    <source>
        <dbReference type="ARBA" id="ARBA00022884"/>
    </source>
</evidence>
<dbReference type="STRING" id="30019.A0A0M4EJB5"/>